<dbReference type="EC" id="3.6.1.41" evidence="1"/>
<keyword evidence="5" id="KW-0408">Iron</keyword>
<dbReference type="NCBIfam" id="TIGR00488">
    <property type="entry name" value="bis(5'-nucleosyl)-tetraphosphatase (symmetrical) YqeK"/>
    <property type="match status" value="1"/>
</dbReference>
<feature type="domain" description="HD" evidence="7">
    <location>
        <begin position="18"/>
        <end position="133"/>
    </location>
</feature>
<dbReference type="PROSITE" id="PS51831">
    <property type="entry name" value="HD"/>
    <property type="match status" value="1"/>
</dbReference>
<dbReference type="InterPro" id="IPR003607">
    <property type="entry name" value="HD/PDEase_dom"/>
</dbReference>
<dbReference type="InterPro" id="IPR051094">
    <property type="entry name" value="Diverse_Catalytic_Enzymes"/>
</dbReference>
<reference evidence="8" key="1">
    <citation type="journal article" date="2014" name="Int. J. Syst. Evol. Microbiol.">
        <title>Complete genome sequence of Corynebacterium casei LMG S-19264T (=DSM 44701T), isolated from a smear-ripened cheese.</title>
        <authorList>
            <consortium name="US DOE Joint Genome Institute (JGI-PGF)"/>
            <person name="Walter F."/>
            <person name="Albersmeier A."/>
            <person name="Kalinowski J."/>
            <person name="Ruckert C."/>
        </authorList>
    </citation>
    <scope>NUCLEOTIDE SEQUENCE</scope>
    <source>
        <strain evidence="8">CGMCC 1.15371</strain>
    </source>
</reference>
<dbReference type="AlphaFoldDB" id="A0A8J3DUS3"/>
<dbReference type="SUPFAM" id="SSF109604">
    <property type="entry name" value="HD-domain/PDEase-like"/>
    <property type="match status" value="1"/>
</dbReference>
<keyword evidence="4" id="KW-0378">Hydrolase</keyword>
<evidence type="ECO:0000313" key="9">
    <source>
        <dbReference type="Proteomes" id="UP000628775"/>
    </source>
</evidence>
<proteinExistence type="predicted"/>
<dbReference type="EMBL" id="BMIR01000009">
    <property type="protein sequence ID" value="GGE43364.1"/>
    <property type="molecule type" value="Genomic_DNA"/>
</dbReference>
<dbReference type="PANTHER" id="PTHR35795">
    <property type="entry name" value="SLR1885 PROTEIN"/>
    <property type="match status" value="1"/>
</dbReference>
<evidence type="ECO:0000256" key="2">
    <source>
        <dbReference type="ARBA" id="ARBA00022723"/>
    </source>
</evidence>
<dbReference type="GO" id="GO:0008803">
    <property type="term" value="F:bis(5'-nucleosyl)-tetraphosphatase (symmetrical) activity"/>
    <property type="evidence" value="ECO:0007669"/>
    <property type="project" value="UniProtKB-EC"/>
</dbReference>
<evidence type="ECO:0000259" key="7">
    <source>
        <dbReference type="PROSITE" id="PS51831"/>
    </source>
</evidence>
<dbReference type="InterPro" id="IPR006675">
    <property type="entry name" value="HDIG_dom"/>
</dbReference>
<accession>A0A8J3DUS3</accession>
<keyword evidence="3" id="KW-0547">Nucleotide-binding</keyword>
<dbReference type="NCBIfam" id="TIGR00277">
    <property type="entry name" value="HDIG"/>
    <property type="match status" value="1"/>
</dbReference>
<dbReference type="SMART" id="SM00471">
    <property type="entry name" value="HDc"/>
    <property type="match status" value="1"/>
</dbReference>
<protein>
    <recommendedName>
        <fullName evidence="1">bis(5'-nucleosyl)-tetraphosphatase (symmetrical)</fullName>
        <ecNumber evidence="1">3.6.1.41</ecNumber>
    </recommendedName>
</protein>
<keyword evidence="2" id="KW-0479">Metal-binding</keyword>
<dbReference type="Proteomes" id="UP000628775">
    <property type="component" value="Unassembled WGS sequence"/>
</dbReference>
<dbReference type="CDD" id="cd00077">
    <property type="entry name" value="HDc"/>
    <property type="match status" value="1"/>
</dbReference>
<evidence type="ECO:0000256" key="3">
    <source>
        <dbReference type="ARBA" id="ARBA00022741"/>
    </source>
</evidence>
<name>A0A8J3DUS3_9BACL</name>
<evidence type="ECO:0000256" key="6">
    <source>
        <dbReference type="ARBA" id="ARBA00049417"/>
    </source>
</evidence>
<dbReference type="InterPro" id="IPR005249">
    <property type="entry name" value="YqeK"/>
</dbReference>
<gene>
    <name evidence="8" type="primary">yqeK</name>
    <name evidence="8" type="ORF">GCM10011391_22730</name>
</gene>
<comment type="caution">
    <text evidence="8">The sequence shown here is derived from an EMBL/GenBank/DDBJ whole genome shotgun (WGS) entry which is preliminary data.</text>
</comment>
<dbReference type="Gene3D" id="1.10.3210.10">
    <property type="entry name" value="Hypothetical protein af1432"/>
    <property type="match status" value="1"/>
</dbReference>
<dbReference type="Pfam" id="PF01966">
    <property type="entry name" value="HD"/>
    <property type="match status" value="1"/>
</dbReference>
<comment type="catalytic activity">
    <reaction evidence="6">
        <text>P(1),P(4)-bis(5'-adenosyl) tetraphosphate + H2O = 2 ADP + 2 H(+)</text>
        <dbReference type="Rhea" id="RHEA:24252"/>
        <dbReference type="ChEBI" id="CHEBI:15377"/>
        <dbReference type="ChEBI" id="CHEBI:15378"/>
        <dbReference type="ChEBI" id="CHEBI:58141"/>
        <dbReference type="ChEBI" id="CHEBI:456216"/>
        <dbReference type="EC" id="3.6.1.41"/>
    </reaction>
</comment>
<sequence length="195" mass="21965">MTKDDAIKKVRELLPDARYEHTLRVAETAVTLAKQYGADQEKAELAGILHDIAKYFPEDELYRTISSHPEIPNVFLNYHSSIWHAPVGAVYVQEQLGLLDLDIYNAITYHTTGRAGMSLLEKIIFLADYIEPGRDHPGVEPVRKLANKSLDQAVSLALVNTINYLIERYSPVFPDTIAAYNDLIRTTGKLLKQKA</sequence>
<reference evidence="8" key="2">
    <citation type="submission" date="2020-09" db="EMBL/GenBank/DDBJ databases">
        <authorList>
            <person name="Sun Q."/>
            <person name="Zhou Y."/>
        </authorList>
    </citation>
    <scope>NUCLEOTIDE SEQUENCE</scope>
    <source>
        <strain evidence="8">CGMCC 1.15371</strain>
    </source>
</reference>
<dbReference type="RefSeq" id="WP_188693781.1">
    <property type="nucleotide sequence ID" value="NZ_BMIR01000009.1"/>
</dbReference>
<evidence type="ECO:0000256" key="1">
    <source>
        <dbReference type="ARBA" id="ARBA00012506"/>
    </source>
</evidence>
<organism evidence="8 9">
    <name type="scientific">Pullulanibacillus camelliae</name>
    <dbReference type="NCBI Taxonomy" id="1707096"/>
    <lineage>
        <taxon>Bacteria</taxon>
        <taxon>Bacillati</taxon>
        <taxon>Bacillota</taxon>
        <taxon>Bacilli</taxon>
        <taxon>Bacillales</taxon>
        <taxon>Sporolactobacillaceae</taxon>
        <taxon>Pullulanibacillus</taxon>
    </lineage>
</organism>
<keyword evidence="9" id="KW-1185">Reference proteome</keyword>
<dbReference type="GO" id="GO:0046872">
    <property type="term" value="F:metal ion binding"/>
    <property type="evidence" value="ECO:0007669"/>
    <property type="project" value="UniProtKB-KW"/>
</dbReference>
<dbReference type="PANTHER" id="PTHR35795:SF1">
    <property type="entry name" value="BIS(5'-NUCLEOSYL)-TETRAPHOSPHATASE, SYMMETRICAL"/>
    <property type="match status" value="1"/>
</dbReference>
<dbReference type="InterPro" id="IPR006674">
    <property type="entry name" value="HD_domain"/>
</dbReference>
<evidence type="ECO:0000256" key="4">
    <source>
        <dbReference type="ARBA" id="ARBA00022801"/>
    </source>
</evidence>
<evidence type="ECO:0000256" key="5">
    <source>
        <dbReference type="ARBA" id="ARBA00023004"/>
    </source>
</evidence>
<dbReference type="GO" id="GO:0000166">
    <property type="term" value="F:nucleotide binding"/>
    <property type="evidence" value="ECO:0007669"/>
    <property type="project" value="UniProtKB-KW"/>
</dbReference>
<evidence type="ECO:0000313" key="8">
    <source>
        <dbReference type="EMBL" id="GGE43364.1"/>
    </source>
</evidence>